<keyword evidence="6" id="KW-1185">Reference proteome</keyword>
<dbReference type="Pfam" id="PF00149">
    <property type="entry name" value="Metallophos"/>
    <property type="match status" value="1"/>
</dbReference>
<keyword evidence="1" id="KW-0479">Metal-binding</keyword>
<dbReference type="EMBL" id="AP023367">
    <property type="protein sequence ID" value="BCJ96008.1"/>
    <property type="molecule type" value="Genomic_DNA"/>
</dbReference>
<dbReference type="InterPro" id="IPR004843">
    <property type="entry name" value="Calcineurin-like_PHP"/>
</dbReference>
<reference evidence="5 6" key="1">
    <citation type="journal article" date="2016" name="Int. J. Syst. Evol. Microbiol.">
        <title>Descriptions of Anaerotaenia torta gen. nov., sp. nov. and Anaerocolumna cellulosilytica gen. nov., sp. nov. isolated from a methanogenic reactor of cattle waste.</title>
        <authorList>
            <person name="Uek A."/>
            <person name="Ohtaki Y."/>
            <person name="Kaku N."/>
            <person name="Ueki K."/>
        </authorList>
    </citation>
    <scope>NUCLEOTIDE SEQUENCE [LARGE SCALE GENOMIC DNA]</scope>
    <source>
        <strain evidence="5 6">SN021</strain>
    </source>
</reference>
<dbReference type="Gene3D" id="3.60.21.10">
    <property type="match status" value="1"/>
</dbReference>
<evidence type="ECO:0000256" key="1">
    <source>
        <dbReference type="ARBA" id="ARBA00022723"/>
    </source>
</evidence>
<dbReference type="AlphaFoldDB" id="A0A6S6RAP8"/>
<organism evidence="5 6">
    <name type="scientific">Anaerocolumna cellulosilytica</name>
    <dbReference type="NCBI Taxonomy" id="433286"/>
    <lineage>
        <taxon>Bacteria</taxon>
        <taxon>Bacillati</taxon>
        <taxon>Bacillota</taxon>
        <taxon>Clostridia</taxon>
        <taxon>Lachnospirales</taxon>
        <taxon>Lachnospiraceae</taxon>
        <taxon>Anaerocolumna</taxon>
    </lineage>
</organism>
<gene>
    <name evidence="5" type="ORF">acsn021_35770</name>
</gene>
<dbReference type="InterPro" id="IPR050884">
    <property type="entry name" value="CNP_phosphodiesterase-III"/>
</dbReference>
<evidence type="ECO:0000256" key="2">
    <source>
        <dbReference type="ARBA" id="ARBA00022801"/>
    </source>
</evidence>
<protein>
    <submittedName>
        <fullName evidence="5">Metallophosphoesterase</fullName>
    </submittedName>
</protein>
<accession>A0A6S6RAP8</accession>
<dbReference type="RefSeq" id="WP_184092391.1">
    <property type="nucleotide sequence ID" value="NZ_AP023367.1"/>
</dbReference>
<keyword evidence="3" id="KW-0408">Iron</keyword>
<keyword evidence="2" id="KW-0378">Hydrolase</keyword>
<dbReference type="Proteomes" id="UP000515561">
    <property type="component" value="Chromosome"/>
</dbReference>
<dbReference type="InterPro" id="IPR029052">
    <property type="entry name" value="Metallo-depent_PP-like"/>
</dbReference>
<evidence type="ECO:0000256" key="3">
    <source>
        <dbReference type="ARBA" id="ARBA00023004"/>
    </source>
</evidence>
<dbReference type="PANTHER" id="PTHR42988">
    <property type="entry name" value="PHOSPHOHYDROLASE"/>
    <property type="match status" value="1"/>
</dbReference>
<dbReference type="GO" id="GO:0016787">
    <property type="term" value="F:hydrolase activity"/>
    <property type="evidence" value="ECO:0007669"/>
    <property type="project" value="UniProtKB-KW"/>
</dbReference>
<dbReference type="SUPFAM" id="SSF56300">
    <property type="entry name" value="Metallo-dependent phosphatases"/>
    <property type="match status" value="1"/>
</dbReference>
<comment type="similarity">
    <text evidence="4">Belongs to the cyclic nucleotide phosphodiesterase class-III family.</text>
</comment>
<dbReference type="GO" id="GO:0046872">
    <property type="term" value="F:metal ion binding"/>
    <property type="evidence" value="ECO:0007669"/>
    <property type="project" value="UniProtKB-KW"/>
</dbReference>
<sequence>MNTIRFIHMSDIHYRKEYKNSGFEALISAKQHPEVNIIKCIQEEKKQGLDFVLITGDLTHEGERSDYQALARLLEDQLGDIPYILLPGNHDKRKAYQAVFSTQASTLAETYTLAETSTIDAVYNIKGLRIITLDSGYCINGIIHNQQLHWLKEILSKPSKLGTLLALHHPLIPNQEGLECAAFDKELCEIIKNSDILGIFCGHTHHNYLSQFAGKPYFTSDSIAFSMTTIDDVLQFENQAAYNLVTLSDGILSAQVRQVIPAIDVIASFTSDKLSQLFSK</sequence>
<evidence type="ECO:0000313" key="5">
    <source>
        <dbReference type="EMBL" id="BCJ96008.1"/>
    </source>
</evidence>
<evidence type="ECO:0000256" key="4">
    <source>
        <dbReference type="ARBA" id="ARBA00025742"/>
    </source>
</evidence>
<dbReference type="KEGG" id="acel:acsn021_35770"/>
<proteinExistence type="inferred from homology"/>
<name>A0A6S6RAP8_9FIRM</name>
<dbReference type="PANTHER" id="PTHR42988:SF2">
    <property type="entry name" value="CYCLIC NUCLEOTIDE PHOSPHODIESTERASE CBUA0032-RELATED"/>
    <property type="match status" value="1"/>
</dbReference>
<evidence type="ECO:0000313" key="6">
    <source>
        <dbReference type="Proteomes" id="UP000515561"/>
    </source>
</evidence>